<dbReference type="Proteomes" id="UP000044602">
    <property type="component" value="Unassembled WGS sequence"/>
</dbReference>
<dbReference type="AlphaFoldDB" id="A0A0G4LXP3"/>
<accession>A0A0G4LXP3</accession>
<gene>
    <name evidence="1" type="ORF">BN1708_000596</name>
</gene>
<dbReference type="EMBL" id="CVQH01020306">
    <property type="protein sequence ID" value="CRK26787.1"/>
    <property type="molecule type" value="Genomic_DNA"/>
</dbReference>
<name>A0A0G4LXP3_VERLO</name>
<keyword evidence="2" id="KW-1185">Reference proteome</keyword>
<reference evidence="1 2" key="1">
    <citation type="submission" date="2015-05" db="EMBL/GenBank/DDBJ databases">
        <authorList>
            <person name="Wang D.B."/>
            <person name="Wang M."/>
        </authorList>
    </citation>
    <scope>NUCLEOTIDE SEQUENCE [LARGE SCALE GENOMIC DNA]</scope>
    <source>
        <strain evidence="1">VL1</strain>
    </source>
</reference>
<evidence type="ECO:0000313" key="1">
    <source>
        <dbReference type="EMBL" id="CRK26787.1"/>
    </source>
</evidence>
<evidence type="ECO:0000313" key="2">
    <source>
        <dbReference type="Proteomes" id="UP000044602"/>
    </source>
</evidence>
<organism evidence="1 2">
    <name type="scientific">Verticillium longisporum</name>
    <name type="common">Verticillium dahliae var. longisporum</name>
    <dbReference type="NCBI Taxonomy" id="100787"/>
    <lineage>
        <taxon>Eukaryota</taxon>
        <taxon>Fungi</taxon>
        <taxon>Dikarya</taxon>
        <taxon>Ascomycota</taxon>
        <taxon>Pezizomycotina</taxon>
        <taxon>Sordariomycetes</taxon>
        <taxon>Hypocreomycetidae</taxon>
        <taxon>Glomerellales</taxon>
        <taxon>Plectosphaerellaceae</taxon>
        <taxon>Verticillium</taxon>
    </lineage>
</organism>
<protein>
    <submittedName>
        <fullName evidence="1">Uncharacterized protein</fullName>
    </submittedName>
</protein>
<sequence length="144" mass="14921">MSACSITPALLSADKAALAIETKFAAAAMAASILAGRSVAERPQLPIPVGARLSYQLGRRVSPHILLAVLVAKSFVYLEGVARSQRGGIGRLNRSMSHCQIARGEMCRGDNGLRGFAVIMLGAGGLGKSWNFGVGGVTVGVRIT</sequence>
<proteinExistence type="predicted"/>